<feature type="compositionally biased region" description="Low complexity" evidence="1">
    <location>
        <begin position="581"/>
        <end position="595"/>
    </location>
</feature>
<feature type="compositionally biased region" description="Low complexity" evidence="1">
    <location>
        <begin position="24"/>
        <end position="48"/>
    </location>
</feature>
<evidence type="ECO:0008006" key="4">
    <source>
        <dbReference type="Google" id="ProtNLM"/>
    </source>
</evidence>
<organism evidence="2 3">
    <name type="scientific">Nitzschia inconspicua</name>
    <dbReference type="NCBI Taxonomy" id="303405"/>
    <lineage>
        <taxon>Eukaryota</taxon>
        <taxon>Sar</taxon>
        <taxon>Stramenopiles</taxon>
        <taxon>Ochrophyta</taxon>
        <taxon>Bacillariophyta</taxon>
        <taxon>Bacillariophyceae</taxon>
        <taxon>Bacillariophycidae</taxon>
        <taxon>Bacillariales</taxon>
        <taxon>Bacillariaceae</taxon>
        <taxon>Nitzschia</taxon>
    </lineage>
</organism>
<reference evidence="2" key="1">
    <citation type="journal article" date="2021" name="Sci. Rep.">
        <title>Diploid genomic architecture of Nitzschia inconspicua, an elite biomass production diatom.</title>
        <authorList>
            <person name="Oliver A."/>
            <person name="Podell S."/>
            <person name="Pinowska A."/>
            <person name="Traller J.C."/>
            <person name="Smith S.R."/>
            <person name="McClure R."/>
            <person name="Beliaev A."/>
            <person name="Bohutskyi P."/>
            <person name="Hill E.A."/>
            <person name="Rabines A."/>
            <person name="Zheng H."/>
            <person name="Allen L.Z."/>
            <person name="Kuo A."/>
            <person name="Grigoriev I.V."/>
            <person name="Allen A.E."/>
            <person name="Hazlebeck D."/>
            <person name="Allen E.E."/>
        </authorList>
    </citation>
    <scope>NUCLEOTIDE SEQUENCE</scope>
    <source>
        <strain evidence="2">Hildebrandi</strain>
    </source>
</reference>
<dbReference type="EMBL" id="JAGRRH010000017">
    <property type="protein sequence ID" value="KAG7352715.1"/>
    <property type="molecule type" value="Genomic_DNA"/>
</dbReference>
<sequence length="1118" mass="123175">MDELDFDFEEPPPPPSNHNLSQESTTTTTTTTGSRRTTSTNGSSIRSSQSRRRRTERGAGNGSDSLSSSTEIVSSTDQSRRRPKHSCSKLRFQPKQPRYHSDDLEDEMASTVSSSSSKESASTNTVPCTTAVSVVRSKNGANMVRGGMSGVFAVQDAGNYQMLHDECAFLCSTIVSRRRNPATAVDSIIDLVTILSSRKTRAILWLGGQQQQQYDDSPNFGRNWSTHTSTDNVPKVWRSILEIIAVMTQQNTGISPKTNKINNAEYRRNSAAANNNLKIPSPIKPRTKAARRKQKDIMQDGGGDGVGESSVVNSSVGSVKYISGLTVEMKEALACLIYFLSCDCTMSPTKSVAAMGTVKMPSLARKIRLAILEYGQVISGVVRLIVPPSNAHDAKVAHTFDETSTWDSNRHASAFIRNTTSFKDQRDAKSPPRMNLSARMDHARCPPPPDPLSPGTDQKVKYYPSKRENPAKLGRLFRLKRKRLAEESSERQETDLEASIPLLGTSEKGLESADEDSKMMPPPSKRKAVGQTNAAQRTLNNDEQSFRSSSVASRGDLSFPSTDRTSEKASGSNLSWDEDVSIGSDSSGLTSTLSTRATQKLTSLRSKVQLDAIGRNKSKTGDLETNLQEAFYCERALSVVDAEILPAGDNPWITMVCLESLCRITTGKEEDGTSCLEGDDTMGTRGSQNDEDSSDSDEDDESRNPIVMTNHLLGKSGAVPLLGKAMSHSILSSQKLIFTKYQRIVGSLGGFEGSELREDEECWKYCQDRLSLLACIIDGACLLSESNRRGFCEEDPFAFEERKDGLIFQIITFLRQCNESNLHEEDKKRSEAMLLALRTLTSLTHDNSLAAEQMASSYNVGINCVRGVEILAELIFRLEEPLTVTPSKAGRANNGAATNQQSPEHDMHRYDCTIFCFNTLANVIEGRGVRKVLSEMTVQPESLGAISWLKWLCQWFAKQTESFHTELMSIGKDRRIQGSAKQVTPAVTIKSYKRNGTNHTSNEQDAELHKHEEEKLVAAGNCCVLLACMMTEPENDDGTDFSTIAVRKLIVEEMPESIDGEQPGISMIINTLKAFCNFYHLSLGELSLAVVAPVKKLILELEEVKVDHPTEDNGLEWR</sequence>
<dbReference type="OrthoDB" id="49616at2759"/>
<feature type="compositionally biased region" description="Basic and acidic residues" evidence="1">
    <location>
        <begin position="508"/>
        <end position="518"/>
    </location>
</feature>
<accession>A0A9K3KZ58</accession>
<feature type="region of interest" description="Disordered" evidence="1">
    <location>
        <begin position="1"/>
        <end position="124"/>
    </location>
</feature>
<feature type="region of interest" description="Disordered" evidence="1">
    <location>
        <begin position="417"/>
        <end position="467"/>
    </location>
</feature>
<keyword evidence="3" id="KW-1185">Reference proteome</keyword>
<dbReference type="AlphaFoldDB" id="A0A9K3KZ58"/>
<evidence type="ECO:0000256" key="1">
    <source>
        <dbReference type="SAM" id="MobiDB-lite"/>
    </source>
</evidence>
<feature type="region of interest" description="Disordered" evidence="1">
    <location>
        <begin position="275"/>
        <end position="309"/>
    </location>
</feature>
<feature type="compositionally biased region" description="Basic residues" evidence="1">
    <location>
        <begin position="285"/>
        <end position="294"/>
    </location>
</feature>
<reference evidence="2" key="2">
    <citation type="submission" date="2021-04" db="EMBL/GenBank/DDBJ databases">
        <authorList>
            <person name="Podell S."/>
        </authorList>
    </citation>
    <scope>NUCLEOTIDE SEQUENCE</scope>
    <source>
        <strain evidence="2">Hildebrandi</strain>
    </source>
</reference>
<feature type="compositionally biased region" description="Low complexity" evidence="1">
    <location>
        <begin position="110"/>
        <end position="124"/>
    </location>
</feature>
<feature type="compositionally biased region" description="Basic and acidic residues" evidence="1">
    <location>
        <begin position="484"/>
        <end position="494"/>
    </location>
</feature>
<name>A0A9K3KZ58_9STRA</name>
<evidence type="ECO:0000313" key="2">
    <source>
        <dbReference type="EMBL" id="KAG7352715.1"/>
    </source>
</evidence>
<comment type="caution">
    <text evidence="2">The sequence shown here is derived from an EMBL/GenBank/DDBJ whole genome shotgun (WGS) entry which is preliminary data.</text>
</comment>
<feature type="compositionally biased region" description="Acidic residues" evidence="1">
    <location>
        <begin position="689"/>
        <end position="701"/>
    </location>
</feature>
<evidence type="ECO:0000313" key="3">
    <source>
        <dbReference type="Proteomes" id="UP000693970"/>
    </source>
</evidence>
<protein>
    <recommendedName>
        <fullName evidence="4">WAPL domain-containing protein</fullName>
    </recommendedName>
</protein>
<feature type="compositionally biased region" description="Polar residues" evidence="1">
    <location>
        <begin position="559"/>
        <end position="575"/>
    </location>
</feature>
<feature type="compositionally biased region" description="Low complexity" evidence="1">
    <location>
        <begin position="63"/>
        <end position="77"/>
    </location>
</feature>
<feature type="region of interest" description="Disordered" evidence="1">
    <location>
        <begin position="484"/>
        <end position="596"/>
    </location>
</feature>
<gene>
    <name evidence="2" type="ORF">IV203_008763</name>
</gene>
<feature type="region of interest" description="Disordered" evidence="1">
    <location>
        <begin position="672"/>
        <end position="703"/>
    </location>
</feature>
<feature type="compositionally biased region" description="Acidic residues" evidence="1">
    <location>
        <begin position="1"/>
        <end position="10"/>
    </location>
</feature>
<proteinExistence type="predicted"/>
<dbReference type="Proteomes" id="UP000693970">
    <property type="component" value="Unassembled WGS sequence"/>
</dbReference>
<feature type="compositionally biased region" description="Polar residues" evidence="1">
    <location>
        <begin position="530"/>
        <end position="552"/>
    </location>
</feature>